<dbReference type="Pfam" id="PF07484">
    <property type="entry name" value="Collar"/>
    <property type="match status" value="1"/>
</dbReference>
<comment type="caution">
    <text evidence="2">The sequence shown here is derived from an EMBL/GenBank/DDBJ whole genome shotgun (WGS) entry which is preliminary data.</text>
</comment>
<accession>A0A7X3K0E0</accession>
<dbReference type="Gene3D" id="3.90.1340.10">
    <property type="entry name" value="Phage tail collar domain"/>
    <property type="match status" value="1"/>
</dbReference>
<evidence type="ECO:0000313" key="3">
    <source>
        <dbReference type="Proteomes" id="UP000490800"/>
    </source>
</evidence>
<evidence type="ECO:0000259" key="1">
    <source>
        <dbReference type="Pfam" id="PF07484"/>
    </source>
</evidence>
<sequence length="169" mass="17926">MSDCYLGEIRMFAGNFAPRGWALCNGQVLSIAEYEALYVLLGTTYGGDGQTTFALPDLQGRVPIHKNPTYPWGNKGGTETVTLTSNQLASHTHIANANSTLATDSTPQNNVWSTSSSRHFASGGPGITPVNMNNQALSSVGGNQPHDNVMPSLTISFIIALEGVFPSQP</sequence>
<dbReference type="RefSeq" id="WP_157336981.1">
    <property type="nucleotide sequence ID" value="NZ_RHLK01000009.1"/>
</dbReference>
<evidence type="ECO:0000313" key="2">
    <source>
        <dbReference type="EMBL" id="MVP00985.1"/>
    </source>
</evidence>
<name>A0A7X3K0E0_9BACL</name>
<dbReference type="EMBL" id="RHLK01000009">
    <property type="protein sequence ID" value="MVP00985.1"/>
    <property type="molecule type" value="Genomic_DNA"/>
</dbReference>
<gene>
    <name evidence="2" type="ORF">EDM21_15900</name>
</gene>
<dbReference type="SUPFAM" id="SSF88874">
    <property type="entry name" value="Receptor-binding domain of short tail fibre protein gp12"/>
    <property type="match status" value="1"/>
</dbReference>
<protein>
    <submittedName>
        <fullName evidence="2">Phage tail protein</fullName>
    </submittedName>
</protein>
<proteinExistence type="predicted"/>
<dbReference type="InterPro" id="IPR011083">
    <property type="entry name" value="Phage_tail_collar_dom"/>
</dbReference>
<dbReference type="Proteomes" id="UP000490800">
    <property type="component" value="Unassembled WGS sequence"/>
</dbReference>
<dbReference type="InterPro" id="IPR037053">
    <property type="entry name" value="Phage_tail_collar_dom_sf"/>
</dbReference>
<keyword evidence="3" id="KW-1185">Reference proteome</keyword>
<dbReference type="OrthoDB" id="9810174at2"/>
<organism evidence="2 3">
    <name type="scientific">Paenibacillus lutrae</name>
    <dbReference type="NCBI Taxonomy" id="2078573"/>
    <lineage>
        <taxon>Bacteria</taxon>
        <taxon>Bacillati</taxon>
        <taxon>Bacillota</taxon>
        <taxon>Bacilli</taxon>
        <taxon>Bacillales</taxon>
        <taxon>Paenibacillaceae</taxon>
        <taxon>Paenibacillus</taxon>
    </lineage>
</organism>
<reference evidence="2 3" key="1">
    <citation type="journal article" date="2019" name="Microorganisms">
        <title>Paenibacillus lutrae sp. nov., A Chitinolytic Species Isolated from A River Otter in Castril Natural Park, Granada, Spain.</title>
        <authorList>
            <person name="Rodriguez M."/>
            <person name="Reina J.C."/>
            <person name="Bejar V."/>
            <person name="Llamas I."/>
        </authorList>
    </citation>
    <scope>NUCLEOTIDE SEQUENCE [LARGE SCALE GENOMIC DNA]</scope>
    <source>
        <strain evidence="2 3">N10</strain>
    </source>
</reference>
<dbReference type="AlphaFoldDB" id="A0A7X3K0E0"/>
<feature type="domain" description="Phage tail collar" evidence="1">
    <location>
        <begin position="7"/>
        <end position="63"/>
    </location>
</feature>